<evidence type="ECO:0000256" key="1">
    <source>
        <dbReference type="SAM" id="Phobius"/>
    </source>
</evidence>
<feature type="transmembrane region" description="Helical" evidence="1">
    <location>
        <begin position="13"/>
        <end position="37"/>
    </location>
</feature>
<dbReference type="Proteomes" id="UP000219440">
    <property type="component" value="Unassembled WGS sequence"/>
</dbReference>
<gene>
    <name evidence="2" type="ORF">SAMN06296378_0598</name>
</gene>
<accession>A0A2C8YST0</accession>
<keyword evidence="1" id="KW-0472">Membrane</keyword>
<dbReference type="OrthoDB" id="5111112at2"/>
<protein>
    <submittedName>
        <fullName evidence="2">Uncharacterized protein</fullName>
    </submittedName>
</protein>
<keyword evidence="1" id="KW-1133">Transmembrane helix</keyword>
<organism evidence="2 3">
    <name type="scientific">Salinibacterium xinjiangense</name>
    <dbReference type="NCBI Taxonomy" id="386302"/>
    <lineage>
        <taxon>Bacteria</taxon>
        <taxon>Bacillati</taxon>
        <taxon>Actinomycetota</taxon>
        <taxon>Actinomycetes</taxon>
        <taxon>Micrococcales</taxon>
        <taxon>Microbacteriaceae</taxon>
        <taxon>Salinibacterium</taxon>
    </lineage>
</organism>
<dbReference type="EMBL" id="OCST01000001">
    <property type="protein sequence ID" value="SOE53736.1"/>
    <property type="molecule type" value="Genomic_DNA"/>
</dbReference>
<dbReference type="AlphaFoldDB" id="A0A2C8YST0"/>
<sequence>MTPFDVKRNRPRWVGWIPAAVLVLIVAGVGITSAVLVGNGLGGPAPAPTVGEVTELNWSSFTDDGLAYIERSRDVRIDLSRLPTDAASLALAADGTTTIGPSENFDTDNDYYLIVNGGGEGFGGKRFTVSQLDITTSGGEISHIVAQSSEILPFRLAVNTLGAEAAEFGWQPLDTDAIFADVNRSVAAGEPFGFTVAPGQRLGMGVAASANCGQSGSCTVEYDITPAVR</sequence>
<keyword evidence="1" id="KW-0812">Transmembrane</keyword>
<proteinExistence type="predicted"/>
<evidence type="ECO:0000313" key="2">
    <source>
        <dbReference type="EMBL" id="SOE53736.1"/>
    </source>
</evidence>
<dbReference type="RefSeq" id="WP_097059706.1">
    <property type="nucleotide sequence ID" value="NZ_BMLC01000002.1"/>
</dbReference>
<keyword evidence="3" id="KW-1185">Reference proteome</keyword>
<evidence type="ECO:0000313" key="3">
    <source>
        <dbReference type="Proteomes" id="UP000219440"/>
    </source>
</evidence>
<name>A0A2C8YST0_9MICO</name>
<reference evidence="2 3" key="1">
    <citation type="submission" date="2017-09" db="EMBL/GenBank/DDBJ databases">
        <authorList>
            <person name="Ehlers B."/>
            <person name="Leendertz F.H."/>
        </authorList>
    </citation>
    <scope>NUCLEOTIDE SEQUENCE [LARGE SCALE GENOMIC DNA]</scope>
    <source>
        <strain evidence="2 3">CGMCC 1.05381</strain>
    </source>
</reference>